<name>A0A0E9X0G3_ANGAN</name>
<proteinExistence type="predicted"/>
<reference evidence="1" key="2">
    <citation type="journal article" date="2015" name="Fish Shellfish Immunol.">
        <title>Early steps in the European eel (Anguilla anguilla)-Vibrio vulnificus interaction in the gills: Role of the RtxA13 toxin.</title>
        <authorList>
            <person name="Callol A."/>
            <person name="Pajuelo D."/>
            <person name="Ebbesson L."/>
            <person name="Teles M."/>
            <person name="MacKenzie S."/>
            <person name="Amaro C."/>
        </authorList>
    </citation>
    <scope>NUCLEOTIDE SEQUENCE</scope>
</reference>
<organism evidence="1">
    <name type="scientific">Anguilla anguilla</name>
    <name type="common">European freshwater eel</name>
    <name type="synonym">Muraena anguilla</name>
    <dbReference type="NCBI Taxonomy" id="7936"/>
    <lineage>
        <taxon>Eukaryota</taxon>
        <taxon>Metazoa</taxon>
        <taxon>Chordata</taxon>
        <taxon>Craniata</taxon>
        <taxon>Vertebrata</taxon>
        <taxon>Euteleostomi</taxon>
        <taxon>Actinopterygii</taxon>
        <taxon>Neopterygii</taxon>
        <taxon>Teleostei</taxon>
        <taxon>Anguilliformes</taxon>
        <taxon>Anguillidae</taxon>
        <taxon>Anguilla</taxon>
    </lineage>
</organism>
<dbReference type="AlphaFoldDB" id="A0A0E9X0G3"/>
<protein>
    <submittedName>
        <fullName evidence="1">Uncharacterized protein</fullName>
    </submittedName>
</protein>
<reference evidence="1" key="1">
    <citation type="submission" date="2014-11" db="EMBL/GenBank/DDBJ databases">
        <authorList>
            <person name="Amaro Gonzalez C."/>
        </authorList>
    </citation>
    <scope>NUCLEOTIDE SEQUENCE</scope>
</reference>
<dbReference type="EMBL" id="GBXM01013222">
    <property type="protein sequence ID" value="JAH95355.1"/>
    <property type="molecule type" value="Transcribed_RNA"/>
</dbReference>
<accession>A0A0E9X0G3</accession>
<sequence length="51" mass="5768">MNTTTFLCRSHLLNQQSGPRRGRFELCVCGLSQKTCFQSEITSEIAVFKLS</sequence>
<evidence type="ECO:0000313" key="1">
    <source>
        <dbReference type="EMBL" id="JAH95355.1"/>
    </source>
</evidence>